<feature type="transmembrane region" description="Helical" evidence="1">
    <location>
        <begin position="61"/>
        <end position="87"/>
    </location>
</feature>
<protein>
    <recommendedName>
        <fullName evidence="4">Transmembrane protein</fullName>
    </recommendedName>
</protein>
<keyword evidence="1" id="KW-0812">Transmembrane</keyword>
<feature type="transmembrane region" description="Helical" evidence="1">
    <location>
        <begin position="99"/>
        <end position="119"/>
    </location>
</feature>
<evidence type="ECO:0008006" key="4">
    <source>
        <dbReference type="Google" id="ProtNLM"/>
    </source>
</evidence>
<keyword evidence="3" id="KW-1185">Reference proteome</keyword>
<name>A0A9P8W930_9HYPO</name>
<evidence type="ECO:0000256" key="1">
    <source>
        <dbReference type="SAM" id="Phobius"/>
    </source>
</evidence>
<dbReference type="EMBL" id="JAGPYM010000008">
    <property type="protein sequence ID" value="KAH6891223.1"/>
    <property type="molecule type" value="Genomic_DNA"/>
</dbReference>
<keyword evidence="1" id="KW-0472">Membrane</keyword>
<accession>A0A9P8W930</accession>
<organism evidence="2 3">
    <name type="scientific">Thelonectria olida</name>
    <dbReference type="NCBI Taxonomy" id="1576542"/>
    <lineage>
        <taxon>Eukaryota</taxon>
        <taxon>Fungi</taxon>
        <taxon>Dikarya</taxon>
        <taxon>Ascomycota</taxon>
        <taxon>Pezizomycotina</taxon>
        <taxon>Sordariomycetes</taxon>
        <taxon>Hypocreomycetidae</taxon>
        <taxon>Hypocreales</taxon>
        <taxon>Nectriaceae</taxon>
        <taxon>Thelonectria</taxon>
    </lineage>
</organism>
<gene>
    <name evidence="2" type="ORF">B0T10DRAFT_305946</name>
</gene>
<keyword evidence="1" id="KW-1133">Transmembrane helix</keyword>
<evidence type="ECO:0000313" key="2">
    <source>
        <dbReference type="EMBL" id="KAH6891223.1"/>
    </source>
</evidence>
<reference evidence="2 3" key="1">
    <citation type="journal article" date="2021" name="Nat. Commun.">
        <title>Genetic determinants of endophytism in the Arabidopsis root mycobiome.</title>
        <authorList>
            <person name="Mesny F."/>
            <person name="Miyauchi S."/>
            <person name="Thiergart T."/>
            <person name="Pickel B."/>
            <person name="Atanasova L."/>
            <person name="Karlsson M."/>
            <person name="Huettel B."/>
            <person name="Barry K.W."/>
            <person name="Haridas S."/>
            <person name="Chen C."/>
            <person name="Bauer D."/>
            <person name="Andreopoulos W."/>
            <person name="Pangilinan J."/>
            <person name="LaButti K."/>
            <person name="Riley R."/>
            <person name="Lipzen A."/>
            <person name="Clum A."/>
            <person name="Drula E."/>
            <person name="Henrissat B."/>
            <person name="Kohler A."/>
            <person name="Grigoriev I.V."/>
            <person name="Martin F.M."/>
            <person name="Hacquard S."/>
        </authorList>
    </citation>
    <scope>NUCLEOTIDE SEQUENCE [LARGE SCALE GENOMIC DNA]</scope>
    <source>
        <strain evidence="2 3">MPI-CAGE-CH-0241</strain>
    </source>
</reference>
<proteinExistence type="predicted"/>
<dbReference type="AlphaFoldDB" id="A0A9P8W930"/>
<evidence type="ECO:0000313" key="3">
    <source>
        <dbReference type="Proteomes" id="UP000777438"/>
    </source>
</evidence>
<sequence length="170" mass="19168">MDSLSPCAGCWCVCASPVPLQSRANFQRKGFFSHFFLIAAPVPDHPYSPSPSLFTLRFPSFFLLSFFFFQNQGTSSSISCFFFILPLASRFLLRLAYQLATNLFFFFLSSSALGPWFSLPAPANCIFQHPSLFQHPLLGLGCPSARLRVPLKSVFKRLLYQPQSFCINQT</sequence>
<comment type="caution">
    <text evidence="2">The sequence shown here is derived from an EMBL/GenBank/DDBJ whole genome shotgun (WGS) entry which is preliminary data.</text>
</comment>
<dbReference type="Proteomes" id="UP000777438">
    <property type="component" value="Unassembled WGS sequence"/>
</dbReference>